<dbReference type="PANTHER" id="PTHR36688:SF2">
    <property type="entry name" value="ENDONUCLEASE_EXONUCLEASE_PHOSPHATASE DOMAIN-CONTAINING PROTEIN"/>
    <property type="match status" value="1"/>
</dbReference>
<dbReference type="Gene3D" id="3.60.10.10">
    <property type="entry name" value="Endonuclease/exonuclease/phosphatase"/>
    <property type="match status" value="1"/>
</dbReference>
<evidence type="ECO:0000313" key="2">
    <source>
        <dbReference type="EMBL" id="KAL0811966.1"/>
    </source>
</evidence>
<reference evidence="2 3" key="1">
    <citation type="submission" date="2024-06" db="EMBL/GenBank/DDBJ databases">
        <title>A chromosome-level genome assembly of beet webworm, Loxostege sticticalis.</title>
        <authorList>
            <person name="Zhang Y."/>
        </authorList>
    </citation>
    <scope>NUCLEOTIDE SEQUENCE [LARGE SCALE GENOMIC DNA]</scope>
    <source>
        <strain evidence="2">AQ028</strain>
        <tissue evidence="2">Male pupae</tissue>
    </source>
</reference>
<gene>
    <name evidence="2" type="ORF">ABMA28_009364</name>
</gene>
<organism evidence="2 3">
    <name type="scientific">Loxostege sticticalis</name>
    <name type="common">Beet webworm moth</name>
    <dbReference type="NCBI Taxonomy" id="481309"/>
    <lineage>
        <taxon>Eukaryota</taxon>
        <taxon>Metazoa</taxon>
        <taxon>Ecdysozoa</taxon>
        <taxon>Arthropoda</taxon>
        <taxon>Hexapoda</taxon>
        <taxon>Insecta</taxon>
        <taxon>Pterygota</taxon>
        <taxon>Neoptera</taxon>
        <taxon>Endopterygota</taxon>
        <taxon>Lepidoptera</taxon>
        <taxon>Glossata</taxon>
        <taxon>Ditrysia</taxon>
        <taxon>Pyraloidea</taxon>
        <taxon>Crambidae</taxon>
        <taxon>Pyraustinae</taxon>
        <taxon>Loxostege</taxon>
    </lineage>
</organism>
<dbReference type="Pfam" id="PF14529">
    <property type="entry name" value="Exo_endo_phos_2"/>
    <property type="match status" value="1"/>
</dbReference>
<accession>A0ABD0SGY1</accession>
<feature type="domain" description="Endonuclease/exonuclease/phosphatase" evidence="1">
    <location>
        <begin position="14"/>
        <end position="118"/>
    </location>
</feature>
<dbReference type="InterPro" id="IPR052560">
    <property type="entry name" value="RdDP_mobile_element"/>
</dbReference>
<proteinExistence type="predicted"/>
<comment type="caution">
    <text evidence="2">The sequence shown here is derived from an EMBL/GenBank/DDBJ whole genome shotgun (WGS) entry which is preliminary data.</text>
</comment>
<dbReference type="PANTHER" id="PTHR36688">
    <property type="entry name" value="ENDO/EXONUCLEASE/PHOSPHATASE DOMAIN-CONTAINING PROTEIN"/>
    <property type="match status" value="1"/>
</dbReference>
<dbReference type="InterPro" id="IPR036691">
    <property type="entry name" value="Endo/exonu/phosph_ase_sf"/>
</dbReference>
<dbReference type="EMBL" id="JBEDNZ010000023">
    <property type="protein sequence ID" value="KAL0811966.1"/>
    <property type="molecule type" value="Genomic_DNA"/>
</dbReference>
<dbReference type="SUPFAM" id="SSF56219">
    <property type="entry name" value="DNase I-like"/>
    <property type="match status" value="1"/>
</dbReference>
<dbReference type="InterPro" id="IPR005135">
    <property type="entry name" value="Endo/exonuclease/phosphatase"/>
</dbReference>
<sequence>MCTIQVLICNRSVTIVSIYIEPRDDAENTMARLDLLLQSRQGEAVIVGGDLNAWHPLWGSSAANPRGREVAGLVTAYGLNVCNTGLTPTFETVTHGVRRSSFIDVTLVSDSVCGRIEDWKVCTEACLLSEDRAITFDLAISPSNVAKPQRRTTYKFDTKQADWDRFRHRIDTGLRRSGLLDVDIDNLCGRGVDQLVNDLTSLIHRVCDEVLAPKRRRSAHNPWWSDDLEQLKRRVIHLRHRVQQLARSGRPLDNVLRERAEAKSTYSAAIQKAATANFREFCNRQGKEDVWSLTNRLLSRAPLPQPTTTLSFDGTFTTSSRETARRLLDDFYPDDNSDTLPEHHLSRTRAARLPNTPNDVQFGECEILTAVKEMNPNKAPGVDHLTSDIVSAVCHTAPGFITRLMNRCLNISHFPTAWKTAQVAVVPKHGKDDFKSAKSYRPIGLINVFGKLKN</sequence>
<name>A0ABD0SGY1_LOXSC</name>
<evidence type="ECO:0000313" key="3">
    <source>
        <dbReference type="Proteomes" id="UP001549921"/>
    </source>
</evidence>
<dbReference type="Proteomes" id="UP001549921">
    <property type="component" value="Unassembled WGS sequence"/>
</dbReference>
<evidence type="ECO:0000259" key="1">
    <source>
        <dbReference type="Pfam" id="PF14529"/>
    </source>
</evidence>
<dbReference type="AlphaFoldDB" id="A0ABD0SGY1"/>
<protein>
    <recommendedName>
        <fullName evidence="1">Endonuclease/exonuclease/phosphatase domain-containing protein</fullName>
    </recommendedName>
</protein>